<dbReference type="SUPFAM" id="SSF46689">
    <property type="entry name" value="Homeodomain-like"/>
    <property type="match status" value="1"/>
</dbReference>
<protein>
    <submittedName>
        <fullName evidence="1">13318_t:CDS:1</fullName>
    </submittedName>
</protein>
<dbReference type="Proteomes" id="UP000789901">
    <property type="component" value="Unassembled WGS sequence"/>
</dbReference>
<proteinExistence type="predicted"/>
<comment type="caution">
    <text evidence="1">The sequence shown here is derived from an EMBL/GenBank/DDBJ whole genome shotgun (WGS) entry which is preliminary data.</text>
</comment>
<reference evidence="1 2" key="1">
    <citation type="submission" date="2021-06" db="EMBL/GenBank/DDBJ databases">
        <authorList>
            <person name="Kallberg Y."/>
            <person name="Tangrot J."/>
            <person name="Rosling A."/>
        </authorList>
    </citation>
    <scope>NUCLEOTIDE SEQUENCE [LARGE SCALE GENOMIC DNA]</scope>
    <source>
        <strain evidence="1 2">120-4 pot B 10/14</strain>
    </source>
</reference>
<evidence type="ECO:0000313" key="1">
    <source>
        <dbReference type="EMBL" id="CAG8845742.1"/>
    </source>
</evidence>
<dbReference type="InterPro" id="IPR009057">
    <property type="entry name" value="Homeodomain-like_sf"/>
</dbReference>
<accession>A0ABN7X2L2</accession>
<gene>
    <name evidence="1" type="ORF">GMARGA_LOCUS37806</name>
</gene>
<keyword evidence="2" id="KW-1185">Reference proteome</keyword>
<evidence type="ECO:0000313" key="2">
    <source>
        <dbReference type="Proteomes" id="UP000789901"/>
    </source>
</evidence>
<feature type="non-terminal residue" evidence="1">
    <location>
        <position position="1"/>
    </location>
</feature>
<name>A0ABN7X2L2_GIGMA</name>
<organism evidence="1 2">
    <name type="scientific">Gigaspora margarita</name>
    <dbReference type="NCBI Taxonomy" id="4874"/>
    <lineage>
        <taxon>Eukaryota</taxon>
        <taxon>Fungi</taxon>
        <taxon>Fungi incertae sedis</taxon>
        <taxon>Mucoromycota</taxon>
        <taxon>Glomeromycotina</taxon>
        <taxon>Glomeromycetes</taxon>
        <taxon>Diversisporales</taxon>
        <taxon>Gigasporaceae</taxon>
        <taxon>Gigaspora</taxon>
    </lineage>
</organism>
<dbReference type="EMBL" id="CAJVQB010080752">
    <property type="protein sequence ID" value="CAG8845742.1"/>
    <property type="molecule type" value="Genomic_DNA"/>
</dbReference>
<sequence length="172" mass="19322">NNQYKNRPSKYPLIERAMNIWVGQVLAAGLILTDKLVKTKGCEFRRLLGMSKNKLKFSNSHSKKLRSFNDINLSQLLVTYKNNEWFINSGFCIQNRKILLLADNAPSHSSPEVPNNTNEENSINNVDDSNLLIFDNRANEEQEPHRSACRSACRGAHRGACGGACRSGSARE</sequence>
<feature type="non-terminal residue" evidence="1">
    <location>
        <position position="172"/>
    </location>
</feature>